<evidence type="ECO:0000313" key="3">
    <source>
        <dbReference type="Proteomes" id="UP000183376"/>
    </source>
</evidence>
<dbReference type="EMBL" id="LT629701">
    <property type="protein sequence ID" value="SDM44755.1"/>
    <property type="molecule type" value="Genomic_DNA"/>
</dbReference>
<dbReference type="PANTHER" id="PTHR36151">
    <property type="entry name" value="BLR2777 PROTEIN"/>
    <property type="match status" value="1"/>
</dbReference>
<sequence>MTALPGPGSLTWKYTGLWRLATVLGRALVLETAHPVVGAGVAEFSTYRTRPWRRAEQTLLSIQRMVYSDSRGREKEVARLDRLHSHIKGEGYDALDPEARAWVFLTLFEGVVTMCRAGGDPLSSADEEQLYAEWLACARLFGLGEDVLPPTVADFWAYFEWTTRERLERTQGLRDLIEALDRGDFPVPRQLEFLPAPVWKLLSSTAAKAYADISAALLSPELQERLGMRPSPFGSVLSTVVCRGAGLLDRVLPTRLRYMPLAVAALTVDHQVRLTPRRPGLGGSEIFARILDQNEDGTLNWVDLAASARVISARLDLDEKTETALYAAFHAWWVELREMADDDRDGTVSREEYADAVYEGSALRAAMDAVADAVDKDDDGFVELTEYAHLLGGAPEADVVASFRQLDTDDDGRLTVKEFAVGLGEFFMGRTDSPVDRHLLGAV</sequence>
<dbReference type="STRING" id="211114.SAMN04489726_1673"/>
<dbReference type="InterPro" id="IPR002048">
    <property type="entry name" value="EF_hand_dom"/>
</dbReference>
<dbReference type="eggNOG" id="COG3662">
    <property type="taxonomic scope" value="Bacteria"/>
</dbReference>
<dbReference type="GO" id="GO:0005509">
    <property type="term" value="F:calcium ion binding"/>
    <property type="evidence" value="ECO:0007669"/>
    <property type="project" value="InterPro"/>
</dbReference>
<dbReference type="Proteomes" id="UP000183376">
    <property type="component" value="Chromosome I"/>
</dbReference>
<dbReference type="GO" id="GO:0016491">
    <property type="term" value="F:oxidoreductase activity"/>
    <property type="evidence" value="ECO:0007669"/>
    <property type="project" value="InterPro"/>
</dbReference>
<dbReference type="PROSITE" id="PS50222">
    <property type="entry name" value="EF_HAND_2"/>
    <property type="match status" value="1"/>
</dbReference>
<reference evidence="2 3" key="1">
    <citation type="submission" date="2016-10" db="EMBL/GenBank/DDBJ databases">
        <authorList>
            <person name="de Groot N.N."/>
        </authorList>
    </citation>
    <scope>NUCLEOTIDE SEQUENCE [LARGE SCALE GENOMIC DNA]</scope>
    <source>
        <strain evidence="2 3">DSM 44149</strain>
    </source>
</reference>
<evidence type="ECO:0000259" key="1">
    <source>
        <dbReference type="PROSITE" id="PS50222"/>
    </source>
</evidence>
<feature type="domain" description="EF-hand" evidence="1">
    <location>
        <begin position="394"/>
        <end position="429"/>
    </location>
</feature>
<dbReference type="RefSeq" id="WP_081900759.1">
    <property type="nucleotide sequence ID" value="NZ_JOEF01000035.1"/>
</dbReference>
<name>A0A1G9TC80_ALLAB</name>
<dbReference type="Pfam" id="PF09995">
    <property type="entry name" value="MPAB_Lcp_cat"/>
    <property type="match status" value="1"/>
</dbReference>
<dbReference type="SMART" id="SM00054">
    <property type="entry name" value="EFh"/>
    <property type="match status" value="3"/>
</dbReference>
<dbReference type="OrthoDB" id="3456672at2"/>
<gene>
    <name evidence="2" type="ORF">SAMN04489726_1673</name>
</gene>
<evidence type="ECO:0000313" key="2">
    <source>
        <dbReference type="EMBL" id="SDM44755.1"/>
    </source>
</evidence>
<proteinExistence type="predicted"/>
<dbReference type="PANTHER" id="PTHR36151:SF3">
    <property type="entry name" value="ER-BOUND OXYGENASE MPAB_MPAB'_RUBBER OXYGENASE CATALYTIC DOMAIN-CONTAINING PROTEIN"/>
    <property type="match status" value="1"/>
</dbReference>
<dbReference type="Gene3D" id="1.10.238.10">
    <property type="entry name" value="EF-hand"/>
    <property type="match status" value="1"/>
</dbReference>
<organism evidence="2 3">
    <name type="scientific">Allokutzneria albata</name>
    <name type="common">Kibdelosporangium albatum</name>
    <dbReference type="NCBI Taxonomy" id="211114"/>
    <lineage>
        <taxon>Bacteria</taxon>
        <taxon>Bacillati</taxon>
        <taxon>Actinomycetota</taxon>
        <taxon>Actinomycetes</taxon>
        <taxon>Pseudonocardiales</taxon>
        <taxon>Pseudonocardiaceae</taxon>
        <taxon>Allokutzneria</taxon>
    </lineage>
</organism>
<dbReference type="Pfam" id="PF13202">
    <property type="entry name" value="EF-hand_5"/>
    <property type="match status" value="2"/>
</dbReference>
<accession>A0A1G9TC80</accession>
<protein>
    <submittedName>
        <fullName evidence="2">Uncharacterized conserved protein, DUF2236 family</fullName>
    </submittedName>
</protein>
<keyword evidence="3" id="KW-1185">Reference proteome</keyword>
<dbReference type="SUPFAM" id="SSF47473">
    <property type="entry name" value="EF-hand"/>
    <property type="match status" value="1"/>
</dbReference>
<dbReference type="InterPro" id="IPR011992">
    <property type="entry name" value="EF-hand-dom_pair"/>
</dbReference>
<dbReference type="PROSITE" id="PS00018">
    <property type="entry name" value="EF_HAND_1"/>
    <property type="match status" value="2"/>
</dbReference>
<dbReference type="InterPro" id="IPR018247">
    <property type="entry name" value="EF_Hand_1_Ca_BS"/>
</dbReference>
<dbReference type="InterPro" id="IPR018713">
    <property type="entry name" value="MPAB/Lcp_cat_dom"/>
</dbReference>
<dbReference type="AlphaFoldDB" id="A0A1G9TC80"/>